<evidence type="ECO:0000313" key="4">
    <source>
        <dbReference type="Proteomes" id="UP000243096"/>
    </source>
</evidence>
<dbReference type="Pfam" id="PF01255">
    <property type="entry name" value="Prenyltransf"/>
    <property type="match status" value="1"/>
</dbReference>
<comment type="function">
    <text evidence="2">Catalyzes the condensation of isopentenyl diphosphate (IPP) with allylic pyrophosphates generating different type of terpenoids.</text>
</comment>
<dbReference type="GO" id="GO:0008834">
    <property type="term" value="F:ditrans,polycis-undecaprenyl-diphosphate synthase [(2E,6E)-farnesyl-diphosphate specific] activity"/>
    <property type="evidence" value="ECO:0007669"/>
    <property type="project" value="TreeGrafter"/>
</dbReference>
<dbReference type="InterPro" id="IPR018520">
    <property type="entry name" value="UPP_synth-like_CS"/>
</dbReference>
<dbReference type="NCBIfam" id="TIGR00055">
    <property type="entry name" value="uppS"/>
    <property type="match status" value="1"/>
</dbReference>
<feature type="binding site" evidence="2">
    <location>
        <position position="42"/>
    </location>
    <ligand>
        <name>substrate</name>
    </ligand>
</feature>
<dbReference type="FunFam" id="3.40.1180.10:FF:000001">
    <property type="entry name" value="(2E,6E)-farnesyl-diphosphate-specific ditrans,polycis-undecaprenyl-diphosphate synthase"/>
    <property type="match status" value="1"/>
</dbReference>
<keyword evidence="2" id="KW-0460">Magnesium</keyword>
<feature type="binding site" evidence="2">
    <location>
        <begin position="26"/>
        <end position="29"/>
    </location>
    <ligand>
        <name>substrate</name>
    </ligand>
</feature>
<dbReference type="GO" id="GO:0000287">
    <property type="term" value="F:magnesium ion binding"/>
    <property type="evidence" value="ECO:0007669"/>
    <property type="project" value="UniProtKB-UniRule"/>
</dbReference>
<feature type="binding site" evidence="2">
    <location>
        <begin position="198"/>
        <end position="200"/>
    </location>
    <ligand>
        <name>substrate</name>
    </ligand>
</feature>
<sequence>MTYISSTVCTPTVTDVPRHIAIIMDGNGRWAQRRRLPRVAGHTKGLDAVRTIVEACAARGVEFLTLFAFSSENWRRPVDEVSFLMRLFISALEREIARLHTNGIRLRVVGDLSMFEPRIQELVRRAQAKTAANTGLTLTIAANYGGRWDILQATRKIAQQCVDAGAMQNVDEASFAQHLAMAYAPEPDLFIRTGGEQRVSNFLLWQLAYTEFYFTDVFWPDFNDAQLSKAIASYRERERRFGRTSAQLTRQSQNVDSLSC</sequence>
<gene>
    <name evidence="3" type="ORF">B0O95_104168</name>
</gene>
<dbReference type="CDD" id="cd00475">
    <property type="entry name" value="Cis_IPPS"/>
    <property type="match status" value="1"/>
</dbReference>
<organism evidence="3 4">
    <name type="scientific">Mycetohabitans endofungorum</name>
    <dbReference type="NCBI Taxonomy" id="417203"/>
    <lineage>
        <taxon>Bacteria</taxon>
        <taxon>Pseudomonadati</taxon>
        <taxon>Pseudomonadota</taxon>
        <taxon>Betaproteobacteria</taxon>
        <taxon>Burkholderiales</taxon>
        <taxon>Burkholderiaceae</taxon>
        <taxon>Mycetohabitans</taxon>
    </lineage>
</organism>
<dbReference type="PROSITE" id="PS01066">
    <property type="entry name" value="UPP_SYNTHASE"/>
    <property type="match status" value="1"/>
</dbReference>
<dbReference type="Proteomes" id="UP000243096">
    <property type="component" value="Unassembled WGS sequence"/>
</dbReference>
<dbReference type="EC" id="2.5.1.-" evidence="2"/>
<reference evidence="3 4" key="1">
    <citation type="submission" date="2018-01" db="EMBL/GenBank/DDBJ databases">
        <title>Genomic Encyclopedia of Type Strains, Phase III (KMG-III): the genomes of soil and plant-associated and newly described type strains.</title>
        <authorList>
            <person name="Whitman W."/>
        </authorList>
    </citation>
    <scope>NUCLEOTIDE SEQUENCE [LARGE SCALE GENOMIC DNA]</scope>
    <source>
        <strain evidence="3 4">HKI456</strain>
    </source>
</reference>
<feature type="binding site" evidence="2">
    <location>
        <position position="25"/>
    </location>
    <ligand>
        <name>Mg(2+)</name>
        <dbReference type="ChEBI" id="CHEBI:18420"/>
    </ligand>
</feature>
<feature type="binding site" evidence="2">
    <location>
        <position position="192"/>
    </location>
    <ligand>
        <name>substrate</name>
    </ligand>
</feature>
<dbReference type="GO" id="GO:0005829">
    <property type="term" value="C:cytosol"/>
    <property type="evidence" value="ECO:0007669"/>
    <property type="project" value="TreeGrafter"/>
</dbReference>
<dbReference type="GO" id="GO:0016094">
    <property type="term" value="P:polyprenol biosynthetic process"/>
    <property type="evidence" value="ECO:0007669"/>
    <property type="project" value="TreeGrafter"/>
</dbReference>
<feature type="active site" description="Proton acceptor" evidence="2">
    <location>
        <position position="73"/>
    </location>
</feature>
<dbReference type="NCBIfam" id="NF011405">
    <property type="entry name" value="PRK14830.1"/>
    <property type="match status" value="1"/>
</dbReference>
<keyword evidence="2" id="KW-0479">Metal-binding</keyword>
<comment type="similarity">
    <text evidence="2">Belongs to the UPP synthase family.</text>
</comment>
<dbReference type="SUPFAM" id="SSF64005">
    <property type="entry name" value="Undecaprenyl diphosphate synthase"/>
    <property type="match status" value="1"/>
</dbReference>
<feature type="binding site" evidence="2">
    <location>
        <position position="74"/>
    </location>
    <ligand>
        <name>substrate</name>
    </ligand>
</feature>
<dbReference type="InterPro" id="IPR036424">
    <property type="entry name" value="UPP_synth-like_sf"/>
</dbReference>
<dbReference type="RefSeq" id="WP_104077006.1">
    <property type="nucleotide sequence ID" value="NZ_CP062178.1"/>
</dbReference>
<name>A0A2P5KBY7_9BURK</name>
<feature type="active site" evidence="2">
    <location>
        <position position="25"/>
    </location>
</feature>
<proteinExistence type="inferred from homology"/>
<comment type="caution">
    <text evidence="3">The sequence shown here is derived from an EMBL/GenBank/DDBJ whole genome shotgun (WGS) entry which is preliminary data.</text>
</comment>
<protein>
    <recommendedName>
        <fullName evidence="2">Isoprenyl transferase</fullName>
        <ecNumber evidence="2">2.5.1.-</ecNumber>
    </recommendedName>
</protein>
<dbReference type="HAMAP" id="MF_01139">
    <property type="entry name" value="ISPT"/>
    <property type="match status" value="1"/>
</dbReference>
<dbReference type="EMBL" id="PRDW01000004">
    <property type="protein sequence ID" value="PPB84216.1"/>
    <property type="molecule type" value="Genomic_DNA"/>
</dbReference>
<dbReference type="Gene3D" id="3.40.1180.10">
    <property type="entry name" value="Decaprenyl diphosphate synthase-like"/>
    <property type="match status" value="1"/>
</dbReference>
<feature type="binding site" evidence="2">
    <location>
        <position position="30"/>
    </location>
    <ligand>
        <name>substrate</name>
    </ligand>
</feature>
<comment type="subunit">
    <text evidence="2">Homodimer.</text>
</comment>
<feature type="binding site" evidence="2">
    <location>
        <position position="76"/>
    </location>
    <ligand>
        <name>substrate</name>
    </ligand>
</feature>
<evidence type="ECO:0000256" key="2">
    <source>
        <dbReference type="HAMAP-Rule" id="MF_01139"/>
    </source>
</evidence>
<dbReference type="PANTHER" id="PTHR10291:SF0">
    <property type="entry name" value="DEHYDRODOLICHYL DIPHOSPHATE SYNTHASE 2"/>
    <property type="match status" value="1"/>
</dbReference>
<feature type="binding site" evidence="2">
    <location>
        <begin position="70"/>
        <end position="72"/>
    </location>
    <ligand>
        <name>substrate</name>
    </ligand>
</feature>
<dbReference type="OrthoDB" id="4191603at2"/>
<dbReference type="PANTHER" id="PTHR10291">
    <property type="entry name" value="DEHYDRODOLICHYL DIPHOSPHATE SYNTHASE FAMILY MEMBER"/>
    <property type="match status" value="1"/>
</dbReference>
<feature type="binding site" evidence="2">
    <location>
        <position position="211"/>
    </location>
    <ligand>
        <name>Mg(2+)</name>
        <dbReference type="ChEBI" id="CHEBI:18420"/>
    </ligand>
</feature>
<comment type="cofactor">
    <cofactor evidence="2">
        <name>Mg(2+)</name>
        <dbReference type="ChEBI" id="CHEBI:18420"/>
    </cofactor>
    <text evidence="2">Binds 2 magnesium ions per subunit.</text>
</comment>
<accession>A0A2P5KBY7</accession>
<dbReference type="InterPro" id="IPR001441">
    <property type="entry name" value="UPP_synth-like"/>
</dbReference>
<dbReference type="AlphaFoldDB" id="A0A2P5KBY7"/>
<keyword evidence="1 2" id="KW-0808">Transferase</keyword>
<evidence type="ECO:0000256" key="1">
    <source>
        <dbReference type="ARBA" id="ARBA00022679"/>
    </source>
</evidence>
<feature type="binding site" evidence="2">
    <location>
        <position position="38"/>
    </location>
    <ligand>
        <name>substrate</name>
    </ligand>
</feature>
<evidence type="ECO:0000313" key="3">
    <source>
        <dbReference type="EMBL" id="PPB84216.1"/>
    </source>
</evidence>
<keyword evidence="4" id="KW-1185">Reference proteome</keyword>